<feature type="coiled-coil region" evidence="1">
    <location>
        <begin position="3766"/>
        <end position="3793"/>
    </location>
</feature>
<dbReference type="InterPro" id="IPR007326">
    <property type="entry name" value="Lipoprotein-assoc_dom"/>
</dbReference>
<dbReference type="InterPro" id="IPR020840">
    <property type="entry name" value="Extracell_matrix-bd_GA"/>
</dbReference>
<keyword evidence="2" id="KW-1133">Transmembrane helix</keyword>
<evidence type="ECO:0000256" key="1">
    <source>
        <dbReference type="SAM" id="Coils"/>
    </source>
</evidence>
<reference evidence="6" key="1">
    <citation type="submission" date="2016-10" db="EMBL/GenBank/DDBJ databases">
        <authorList>
            <person name="Beylefeld A."/>
            <person name="Abolnik C."/>
        </authorList>
    </citation>
    <scope>NUCLEOTIDE SEQUENCE [LARGE SCALE GENOMIC DNA]</scope>
    <source>
        <strain evidence="6">B359_6</strain>
    </source>
</reference>
<dbReference type="KEGG" id="mpul:BLA55_00680"/>
<evidence type="ECO:0000256" key="2">
    <source>
        <dbReference type="SAM" id="Phobius"/>
    </source>
</evidence>
<evidence type="ECO:0000313" key="5">
    <source>
        <dbReference type="EMBL" id="APJ38204.1"/>
    </source>
</evidence>
<evidence type="ECO:0000313" key="6">
    <source>
        <dbReference type="Proteomes" id="UP000184322"/>
    </source>
</evidence>
<dbReference type="Gene3D" id="1.20.5.420">
    <property type="entry name" value="Immunoglobulin FC, subunit C"/>
    <property type="match status" value="1"/>
</dbReference>
<proteinExistence type="predicted"/>
<feature type="domain" description="Extracellular matrix-binding protein ebh GA module" evidence="4">
    <location>
        <begin position="3160"/>
        <end position="3215"/>
    </location>
</feature>
<evidence type="ECO:0000256" key="3">
    <source>
        <dbReference type="SAM" id="SignalP"/>
    </source>
</evidence>
<feature type="coiled-coil region" evidence="1">
    <location>
        <begin position="3577"/>
        <end position="3677"/>
    </location>
</feature>
<dbReference type="SUPFAM" id="SSF46997">
    <property type="entry name" value="Bacterial immunoglobulin/albumin-binding domains"/>
    <property type="match status" value="3"/>
</dbReference>
<feature type="transmembrane region" description="Helical" evidence="2">
    <location>
        <begin position="4086"/>
        <end position="4107"/>
    </location>
</feature>
<gene>
    <name evidence="5" type="ORF">BLA55_00680</name>
</gene>
<feature type="coiled-coil region" evidence="1">
    <location>
        <begin position="3871"/>
        <end position="3905"/>
    </location>
</feature>
<feature type="domain" description="Extracellular matrix-binding protein ebh GA module" evidence="4">
    <location>
        <begin position="1336"/>
        <end position="1387"/>
    </location>
</feature>
<dbReference type="RefSeq" id="WP_073372208.1">
    <property type="nucleotide sequence ID" value="NZ_CP017813.1"/>
</dbReference>
<organism evidence="5 6">
    <name type="scientific">Mycoplasmopsis pullorum</name>
    <dbReference type="NCBI Taxonomy" id="48003"/>
    <lineage>
        <taxon>Bacteria</taxon>
        <taxon>Bacillati</taxon>
        <taxon>Mycoplasmatota</taxon>
        <taxon>Mycoplasmoidales</taxon>
        <taxon>Metamycoplasmataceae</taxon>
        <taxon>Mycoplasmopsis</taxon>
    </lineage>
</organism>
<feature type="coiled-coil region" evidence="1">
    <location>
        <begin position="3167"/>
        <end position="3227"/>
    </location>
</feature>
<accession>A0A1L4FRH7</accession>
<name>A0A1L4FRH7_9BACT</name>
<dbReference type="Proteomes" id="UP000184322">
    <property type="component" value="Chromosome"/>
</dbReference>
<sequence length="4115" mass="461689">MKNKKLILLLSSSLSVSSLILPLSANYSKQDVNIAINDVNYVFDKVNSNISDDIWTGYNNYSNGTVHRWYNSLDSKGVTNLSQTGNDKLKWSVTGDAWYRLFDASTPGLPTNINQTNWNGNGFANEIGHMYSWERDASSSSLPDGTGSWWNGNGFNPLTNSKKIKVGINLTNADTNNDFFTAGIYFSDDIRLVGDIKIHLFVKQDSSSINIDQTEGKLTTYTININDDPKANIGVMEISPWIGKTQQVTSTGKSVSTTINGKSKIAYISDYAYLPYYDHIPDEYENNMSDANRNQRNWWKNTRQQGSNELYDILIRGYTPQSVRNSNFSFTTNKYNQVAFGLFQHSIIRDSTPVITKNNITQNQGGLFVFRVNTSTSHNEIVAGAVVELEMKPFNNSTEPFNQLYAGNAGSTTGSKTYFGVSEYRNLNSRDDYKVIGGFIKMADRKQSYLKKFNTEEKIQDNLKFYNQATDGIPQANLSISETGNNAFTYNIDKNGVSNYNKNVIRTRNIYQDYKSYSNLSNLRLNATFASDVDRKKWRMITKSTTASASTTFGREYLDFAPIEYTFTDLEYLKRYIQSKKWLTKGEKDALTRYVEADTSFKSDNEFTNEPAKNSWKTKIDQIDDLQKSIEEKYKEVREFPLNTQLYDPQWNALATKKMLYALANIATKNYLEEFISRNADIIKLQSVEYYNDGTVKDRNSSTVLSSTSTFERLKESLETIKNGLVNNFNSILTSGKNNLNSLYSKLNDYEITQVNSQTYSTNNTRATNLLTNNLIQGVINTLTTAEQVKTFDSTTSSLYKSNIKNVLDTIANLNSLVTEKNNLETQILEQQKPQNDFKNYAVFTKSNNSINLNSFDTFDANLKDANNKTISNIFESTSTLTTFYNNGKNTLQQNWINKLTGEEIDGSYVEFKKEINNFQNLSGTETSGEKFEIVNNLLTNLGWDRPFTYDTQTKTLAVNETYYSRINKAMNSAFTTAKSNAKSKIDNLTYLSQSEKTSVKSLIDQAELYKDTYVANQDYSNKVLIGSDKNIQTIVQKWTDINTEREKIKDYTATFGYPDKNIKPSTYNRDSITTDSISPNSNDVEAEIVSVSADDSQGALTITYKIVKSADKDNVYTQNKTYTITGFSDERNRINNASATPEYKNVAQKSTIQASIVVRANNNSNDIKWTLPANTQIYPGSVKYLGYNDITGKIKVAYKLQSTIDNTAISAEKTAEITGFQTEADRLNSLITQDTNNTQKTILNITANPIKRASDSTLNTDYTISLINNFANDNNVTLTDLSNPANNDTNGSISYTYKLKTTREANDLVTIADELPSSVDIKSNASASQTRTGFLTQAQNEQNKRDEKKRIIDTYQYLNNAQKEDIKNSIQNAPIDQLDQKVSEANTLNNAMKDYIDATANIETIKKGIDYTEADNQSALDNAVNQQKTDVNKTQGSNLSLQDVQTRTKAIQDAISNLNGEERLQKAKKDAIAKINSNYSSLTQAQKDKAIILINAQNTIAGVNAQDTTNSALNSSMKTLRDYINNQNIINQSNNYKYATDALRSAYDGNPNKNNNQKAGAIKEAEDLLTTLESNNENLMNKNNVDTMNTKIQNAINNLNGEQRYNEEVARLNSLDAALAKVKDSVKNNKTASEITTNDVEFLTNTIPADVTPVQLNISNTNEVTGKLDLSYKYQSTKENLTDIISSKTFTLNNSNALSTLTEAQRLNNLIDNNTVTKTITFNDTKNTTAIEDLTKEQFSGTLANGETNKAQIVIESITPDPNDEHAVLVTYKLQSTKTNLDNQTVTSKTAQVKIDGFMSNKEKEQNTIDAYTTANFVGTADSTKLASSFTNNVKKINITFATNDNANHTNETIEIKSVKSWDDVNGTLTAVFVVKSNKHGEELTSTDKEITISGYLTEEQRLNNLIDNKDKEFNFSGTKAKDKTTVNEVTKENLSGYLAEQLNGQLTNINNQNNVELVIDSISETNPNGNIKFTYHLKSTRTDIPNNTVVSKTLSATMSGFQSNLDREKQELDAKTDSDLDVNIDKTKMASSFTADQIQLSPKDNTISVVNKTITGYNDVIGSIKLTYKLKSNKNGQDVYSEPKEIIITGLKTEAQRLNGLLNSLVEGDITFNGTKNNQLPSIAPANDKANYSYEVTKQTTNKASLAINSITSDDSTGQNTLNLKLVTTKTQSDLISNWNVTNYQAPESQSKDLVITGFKTQSEQNKIDQEAEKQRLMNLVANVQITYPNSDEILASSSQISGISAVINSTDNNAEILIQNITDKNDLNGTITVAYVIHSTKGGIYENVNTDVQTIVLNNFKTEQQRLDALFTNNEATASLTGIDGTDYGKYLPQEALDHLVLTLNNLDNARVEIVSKTANNQTNSIDYTYRLVSTRGVVSGHNLNTVISSETKSGSLSGFKTLAQAEKERLDNINPDDKNDGYTHTIDYSNRNQILASKVKIIDSNWIWTIIPSSDHTFSDQKILAYDDITGKLRVRYRLQSTKEGLKGVKSDYKYVTLTGYKTELDRLNDLVAQTNQPVSITAKEDRKNDGANQKKASQLTSDDFNVQLTQYGQNQGVQVETILDTQNANDETGTIELGYKLISTRPLEGQNGLIGGEWPDAPTQAPVIKSDTSNPLLSFAGYVTNAEEEQNRIKRLIPSLLIDYPNKQNYLPNFNISDVIPNNIQVKLSENRELSEAQIALKSGSMQIISRDDRKGEITVSYTLVSQTRNDVEIVINQTRSKNANTIKGFKTELERLEALNYDWENAIQNKETISPSDVVLSDITPHTTNNDQAKDIVITGFDDRTGTLDIQYNIYSKRTNLTDIHVVDKTAQITGLQTEEQRLNALVTNNNVNKTINYVSTNKAEIKASSLVDKKDEVIANNNNSYFTTIIQKPTTSKAKIIIKDIAANDETGELSVKYVLQSTKDGLNNINSTTEGTITISGFLTNLQEAKNNLKTKIDELVKANKLTDEQANELKNKIDNPDTNSIAKVKEIELETDKQVLVNEATKEFNHLNKAQLDDVIKKIKTADTLEKAQEAKNNGQTLDDKMAKLDEIVKNYEAKKPLDKYTYASETPKNAFDKVIEDAKKLLDKTNATDLGTDNLDNWIGNEDTNTKGQIQTKYEALDGDIQKTIQEVNNNEYLSPNQKQELINKLNSLDPNTLEKANDDGTKLTLNDIKGEISQIEAVKKAAINRINAYENLNQQQKDSYISQIKSSDNDQLETIENNATTLDNKMLELKQAIKNVKDVPNSSAYQNADKNNKDAFDSALNVANKIKNGKETTDPNDTFNYNANLDAVQKAIDNLKLANTNIKRDEALKYVDNAPYLSAAEKASFKEKLNQNPITDETIAKLKEQAQIINDAKKVYVDQIKAIDANDLDQAAKDKYIKQIIDKPMTLDENNVITNPEKFSKIVFDAQKEALINKLENNVNQPNLPNILNPKQLTEAKEAINNATDLAEAQKAYEDAINLSKKMAALDKLVKNYEKSIADPNNTKYNKADNKEQFDNKLTEVKKLLTSDSDNGVDNKLLEDLLSNNDKSLQHSYEELNGLENDLIEQINNSEVLSPKEKADLIGQVNNIDKHNDEAGQVETLQDKLNKLIADKNNNIKSIQNLENLNQSQKDDLINRIKNNDLVDNPAILDEAQNLDNKMKELKDEIAKENKIKGSIYYNKASEEKRNNYEKALNDAKKLVNNQHPETYDTANLNFDETNDIYLKLKKAFEALNDEQNKFLNAAELEKLVNEASEFVQKYPYTTSTPEKQNAYNVAIENGKKVLENLENATVEEIQEAIDKIKDAIKQIYDNKEDLKKIVDELPNLSEQEKEHFKDLIQNEDDPVKRNEILREAQKINDQKQELINLINEQPNLSNADKEQLRDKVVNADSSQENWYNKLKDDIIKANELIKKLVDEISNHTLNNEQLDQLIKDLADSGVTNPDYDKIVDGLKKYNDLTNALTNYRNSHVLDENYQDLKDALVAAIKDSVDFAVTHEEFSKLKDQLISQKEQLNQVANGEMNLVDSLINEDQSKFDEALNSINKIISDKYSEFNKELSDKNYFEITNKPASKISENDINLINSIEQKDASEVIYSALQEALKTKSKADHLSIFWWILLGLFTAGIGLSIYFLVKKSKKDEE</sequence>
<keyword evidence="1" id="KW-0175">Coiled coil</keyword>
<protein>
    <recommendedName>
        <fullName evidence="4">Extracellular matrix-binding protein ebh GA module domain-containing protein</fullName>
    </recommendedName>
</protein>
<feature type="signal peptide" evidence="3">
    <location>
        <begin position="1"/>
        <end position="25"/>
    </location>
</feature>
<dbReference type="SMART" id="SM00844">
    <property type="entry name" value="GA"/>
    <property type="match status" value="4"/>
</dbReference>
<dbReference type="Pfam" id="PF07554">
    <property type="entry name" value="FIVAR"/>
    <property type="match status" value="4"/>
</dbReference>
<dbReference type="Gene3D" id="1.20.120.1850">
    <property type="entry name" value="Ebh helix bundles repeating unit (S and A modules)"/>
    <property type="match status" value="6"/>
</dbReference>
<keyword evidence="2" id="KW-0812">Transmembrane</keyword>
<dbReference type="EMBL" id="CP017813">
    <property type="protein sequence ID" value="APJ38204.1"/>
    <property type="molecule type" value="Genomic_DNA"/>
</dbReference>
<dbReference type="Pfam" id="PF01468">
    <property type="entry name" value="GA"/>
    <property type="match status" value="8"/>
</dbReference>
<keyword evidence="3" id="KW-0732">Signal</keyword>
<dbReference type="OrthoDB" id="400581at2"/>
<dbReference type="InterPro" id="IPR009063">
    <property type="entry name" value="Ig/albumin-bd_sf"/>
</dbReference>
<dbReference type="Pfam" id="PF04200">
    <property type="entry name" value="Lipoprotein_17"/>
    <property type="match status" value="11"/>
</dbReference>
<feature type="chain" id="PRO_5012746989" description="Extracellular matrix-binding protein ebh GA module domain-containing protein" evidence="3">
    <location>
        <begin position="26"/>
        <end position="4115"/>
    </location>
</feature>
<feature type="domain" description="Extracellular matrix-binding protein ebh GA module" evidence="4">
    <location>
        <begin position="3573"/>
        <end position="3628"/>
    </location>
</feature>
<feature type="coiled-coil region" evidence="1">
    <location>
        <begin position="2931"/>
        <end position="2965"/>
    </location>
</feature>
<keyword evidence="6" id="KW-1185">Reference proteome</keyword>
<keyword evidence="2" id="KW-0472">Membrane</keyword>
<feature type="domain" description="Extracellular matrix-binding protein ebh GA module" evidence="4">
    <location>
        <begin position="1452"/>
        <end position="1512"/>
    </location>
</feature>
<dbReference type="InterPro" id="IPR002988">
    <property type="entry name" value="GA_module"/>
</dbReference>
<evidence type="ECO:0000259" key="4">
    <source>
        <dbReference type="SMART" id="SM00844"/>
    </source>
</evidence>